<sequence>MIPSPPPSDMKFGSQFCDLYPEASVDVVNNCTSMCFVWQYNYTDPSGNPAYETIRGCASDIPNMNVPSTDGCPSYLQPSPGGQGYPGGPNAAPGKYSMFIKSLFLINYNHDINNCRDNSSSTNNSNFMALFHINFSNK</sequence>
<dbReference type="WBParaSite" id="PSAMB.scaffold4442size14589.g24299.t1">
    <property type="protein sequence ID" value="PSAMB.scaffold4442size14589.g24299.t1"/>
    <property type="gene ID" value="PSAMB.scaffold4442size14589.g24299"/>
</dbReference>
<organism evidence="1 2">
    <name type="scientific">Plectus sambesii</name>
    <dbReference type="NCBI Taxonomy" id="2011161"/>
    <lineage>
        <taxon>Eukaryota</taxon>
        <taxon>Metazoa</taxon>
        <taxon>Ecdysozoa</taxon>
        <taxon>Nematoda</taxon>
        <taxon>Chromadorea</taxon>
        <taxon>Plectida</taxon>
        <taxon>Plectina</taxon>
        <taxon>Plectoidea</taxon>
        <taxon>Plectidae</taxon>
        <taxon>Plectus</taxon>
    </lineage>
</organism>
<protein>
    <submittedName>
        <fullName evidence="2">Uncharacterized protein</fullName>
    </submittedName>
</protein>
<evidence type="ECO:0000313" key="1">
    <source>
        <dbReference type="Proteomes" id="UP000887566"/>
    </source>
</evidence>
<name>A0A914WM53_9BILA</name>
<proteinExistence type="predicted"/>
<accession>A0A914WM53</accession>
<dbReference type="Proteomes" id="UP000887566">
    <property type="component" value="Unplaced"/>
</dbReference>
<dbReference type="AlphaFoldDB" id="A0A914WM53"/>
<evidence type="ECO:0000313" key="2">
    <source>
        <dbReference type="WBParaSite" id="PSAMB.scaffold4442size14589.g24299.t1"/>
    </source>
</evidence>
<keyword evidence="1" id="KW-1185">Reference proteome</keyword>
<reference evidence="2" key="1">
    <citation type="submission" date="2022-11" db="UniProtKB">
        <authorList>
            <consortium name="WormBaseParasite"/>
        </authorList>
    </citation>
    <scope>IDENTIFICATION</scope>
</reference>